<organism evidence="3 4">
    <name type="scientific">Mediterraneibacter gnavus</name>
    <name type="common">Ruminococcus gnavus</name>
    <dbReference type="NCBI Taxonomy" id="33038"/>
    <lineage>
        <taxon>Bacteria</taxon>
        <taxon>Bacillati</taxon>
        <taxon>Bacillota</taxon>
        <taxon>Clostridia</taxon>
        <taxon>Lachnospirales</taxon>
        <taxon>Lachnospiraceae</taxon>
        <taxon>Mediterraneibacter</taxon>
    </lineage>
</organism>
<dbReference type="PROSITE" id="PS51186">
    <property type="entry name" value="GNAT"/>
    <property type="match status" value="2"/>
</dbReference>
<feature type="domain" description="N-acetyltransferase" evidence="2">
    <location>
        <begin position="581"/>
        <end position="718"/>
    </location>
</feature>
<name>A0A2N5NJ01_MEDGN</name>
<dbReference type="InterPro" id="IPR017853">
    <property type="entry name" value="GH"/>
</dbReference>
<comment type="caution">
    <text evidence="3">The sequence shown here is derived from an EMBL/GenBank/DDBJ whole genome shotgun (WGS) entry which is preliminary data.</text>
</comment>
<sequence>MTKRYEIWIEISANKNRILDKKEFRSAIQKCRDIGMTDIILSVKDTTGFAIYPSQIAPHYSLYDSAFQKDFDYVAQCFQIIREMGMKCYAAFDVFTGGNRKTCRKEMPGIKNEGFACEVYGVDENQDAVVKPSLEAGMLHTIGSIDDFGEIFLNPGNSKVRDYAKSLILEFVQKYHPNGIVLDRVRYVGLSTDFSELSRKQWEEFSGITDEKWPEDIYTIQKTQNGYRENPGKYFGSFITYRMQVIHDFIEDLGITLHKMFPEVELCDYVGSWYPLYDRVGANWASKEYQTHEFSLCNQEQLRKSAYAECVDTLLCGCYYEEITIREAQENCKPAYWYSVEGAAKLSAKVAGSKNKIVGALFLDQYRDTPEKISQAIEICMKNSAGCMLFDLSYLVDENWWKYTENVQVEPWKRSDLKESAEVCEKIFPKEYLITERKIKEYLLKQKEFDCQASFTLRKTMDGKMIGVIGVKTAENQELYPSTAWISIFGIDRDYQDCGYGTILLHRTLGALRKKGIKKVCLGQDFANFFSGIPKPDEKKCRFFQNEGFHLNAEEHYDLEGNVSENEQIENFNTDYWEQFYETEVFQGEKKQFLSFLHHEFPGRWEYEAEKALEKKKDPREILLLWKKDRSEILGYCMLSVEKNVHGQKTCGGLGPIGISKKIRGQHVGNYLLCQSLRQLDNLGVELVNIDWTILKDFYGQFGFQAVRIYRAGYLLLE</sequence>
<reference evidence="3 4" key="1">
    <citation type="journal article" date="2017" name="Genome Med.">
        <title>A novel Ruminococcus gnavus clade enriched in inflammatory bowel disease patients.</title>
        <authorList>
            <person name="Hall A.B."/>
            <person name="Yassour M."/>
            <person name="Sauk J."/>
            <person name="Garner A."/>
            <person name="Jiang X."/>
            <person name="Arthur T."/>
            <person name="Lagoudas G.K."/>
            <person name="Vatanen T."/>
            <person name="Fornelos N."/>
            <person name="Wilson R."/>
            <person name="Bertha M."/>
            <person name="Cohen M."/>
            <person name="Garber J."/>
            <person name="Khalili H."/>
            <person name="Gevers D."/>
            <person name="Ananthakrishnan A.N."/>
            <person name="Kugathasan S."/>
            <person name="Lander E.S."/>
            <person name="Blainey P."/>
            <person name="Vlamakis H."/>
            <person name="Xavier R.J."/>
            <person name="Huttenhower C."/>
        </authorList>
    </citation>
    <scope>NUCLEOTIDE SEQUENCE [LARGE SCALE GENOMIC DNA]</scope>
    <source>
        <strain evidence="3 4">RJX1118</strain>
    </source>
</reference>
<dbReference type="RefSeq" id="WP_101879483.1">
    <property type="nucleotide sequence ID" value="NZ_NIHM01000007.1"/>
</dbReference>
<dbReference type="SUPFAM" id="SSF51445">
    <property type="entry name" value="(Trans)glycosidases"/>
    <property type="match status" value="1"/>
</dbReference>
<evidence type="ECO:0000313" key="4">
    <source>
        <dbReference type="Proteomes" id="UP000234849"/>
    </source>
</evidence>
<keyword evidence="1" id="KW-0732">Signal</keyword>
<dbReference type="Gene3D" id="3.20.20.80">
    <property type="entry name" value="Glycosidases"/>
    <property type="match status" value="1"/>
</dbReference>
<evidence type="ECO:0000313" key="3">
    <source>
        <dbReference type="EMBL" id="PLT55843.1"/>
    </source>
</evidence>
<dbReference type="CDD" id="cd04301">
    <property type="entry name" value="NAT_SF"/>
    <property type="match status" value="1"/>
</dbReference>
<dbReference type="InterPro" id="IPR052177">
    <property type="entry name" value="Divisome_Glycosyl_Hydrolase"/>
</dbReference>
<feature type="domain" description="N-acetyltransferase" evidence="2">
    <location>
        <begin position="407"/>
        <end position="570"/>
    </location>
</feature>
<protein>
    <recommendedName>
        <fullName evidence="2">N-acetyltransferase domain-containing protein</fullName>
    </recommendedName>
</protein>
<dbReference type="GO" id="GO:0016747">
    <property type="term" value="F:acyltransferase activity, transferring groups other than amino-acyl groups"/>
    <property type="evidence" value="ECO:0007669"/>
    <property type="project" value="InterPro"/>
</dbReference>
<dbReference type="InterPro" id="IPR000182">
    <property type="entry name" value="GNAT_dom"/>
</dbReference>
<dbReference type="SUPFAM" id="SSF55729">
    <property type="entry name" value="Acyl-CoA N-acyltransferases (Nat)"/>
    <property type="match status" value="2"/>
</dbReference>
<dbReference type="InterPro" id="IPR003790">
    <property type="entry name" value="GHL10"/>
</dbReference>
<dbReference type="PANTHER" id="PTHR43405:SF1">
    <property type="entry name" value="GLYCOSYL HYDROLASE DIGH"/>
    <property type="match status" value="1"/>
</dbReference>
<dbReference type="EMBL" id="NIHM01000007">
    <property type="protein sequence ID" value="PLT55843.1"/>
    <property type="molecule type" value="Genomic_DNA"/>
</dbReference>
<dbReference type="Gene3D" id="3.40.630.30">
    <property type="match status" value="2"/>
</dbReference>
<dbReference type="AlphaFoldDB" id="A0A2N5NJ01"/>
<dbReference type="PANTHER" id="PTHR43405">
    <property type="entry name" value="GLYCOSYL HYDROLASE DIGH"/>
    <property type="match status" value="1"/>
</dbReference>
<dbReference type="Pfam" id="PF16373">
    <property type="entry name" value="DUF4985"/>
    <property type="match status" value="1"/>
</dbReference>
<evidence type="ECO:0000256" key="1">
    <source>
        <dbReference type="ARBA" id="ARBA00022729"/>
    </source>
</evidence>
<dbReference type="Pfam" id="PF02638">
    <property type="entry name" value="GHL10"/>
    <property type="match status" value="1"/>
</dbReference>
<dbReference type="InterPro" id="IPR032280">
    <property type="entry name" value="DUF4985"/>
</dbReference>
<accession>A0A2N5NJ01</accession>
<gene>
    <name evidence="3" type="ORF">CDL18_06590</name>
</gene>
<dbReference type="Proteomes" id="UP000234849">
    <property type="component" value="Unassembled WGS sequence"/>
</dbReference>
<evidence type="ECO:0000259" key="2">
    <source>
        <dbReference type="PROSITE" id="PS51186"/>
    </source>
</evidence>
<dbReference type="Pfam" id="PF00583">
    <property type="entry name" value="Acetyltransf_1"/>
    <property type="match status" value="2"/>
</dbReference>
<proteinExistence type="predicted"/>
<dbReference type="InterPro" id="IPR016181">
    <property type="entry name" value="Acyl_CoA_acyltransferase"/>
</dbReference>